<feature type="transmembrane region" description="Helical" evidence="7">
    <location>
        <begin position="128"/>
        <end position="149"/>
    </location>
</feature>
<evidence type="ECO:0000256" key="4">
    <source>
        <dbReference type="ARBA" id="ARBA00022692"/>
    </source>
</evidence>
<reference evidence="10 11" key="1">
    <citation type="submission" date="2021-01" db="EMBL/GenBank/DDBJ databases">
        <title>Whole genome shotgun sequence of Asanoa iriomotensis NBRC 100142.</title>
        <authorList>
            <person name="Komaki H."/>
            <person name="Tamura T."/>
        </authorList>
    </citation>
    <scope>NUCLEOTIDE SEQUENCE [LARGE SCALE GENOMIC DNA]</scope>
    <source>
        <strain evidence="10 11">NBRC 100142</strain>
    </source>
</reference>
<accession>A0ABQ4C007</accession>
<comment type="subcellular location">
    <subcellularLocation>
        <location evidence="1 7">Cell membrane</location>
        <topology evidence="1 7">Multi-pass membrane protein</topology>
    </subcellularLocation>
</comment>
<keyword evidence="2 7" id="KW-0813">Transport</keyword>
<dbReference type="PANTHER" id="PTHR30193:SF41">
    <property type="entry name" value="DIACETYLCHITOBIOSE UPTAKE SYSTEM PERMEASE PROTEIN NGCF"/>
    <property type="match status" value="1"/>
</dbReference>
<keyword evidence="11" id="KW-1185">Reference proteome</keyword>
<dbReference type="InterPro" id="IPR000515">
    <property type="entry name" value="MetI-like"/>
</dbReference>
<dbReference type="InterPro" id="IPR035906">
    <property type="entry name" value="MetI-like_sf"/>
</dbReference>
<dbReference type="PANTHER" id="PTHR30193">
    <property type="entry name" value="ABC TRANSPORTER PERMEASE PROTEIN"/>
    <property type="match status" value="1"/>
</dbReference>
<keyword evidence="5 7" id="KW-1133">Transmembrane helix</keyword>
<dbReference type="EMBL" id="BONC01000012">
    <property type="protein sequence ID" value="GIF56097.1"/>
    <property type="molecule type" value="Genomic_DNA"/>
</dbReference>
<comment type="similarity">
    <text evidence="7">Belongs to the binding-protein-dependent transport system permease family.</text>
</comment>
<evidence type="ECO:0000313" key="10">
    <source>
        <dbReference type="EMBL" id="GIF56097.1"/>
    </source>
</evidence>
<sequence>MTAPTVTVPETAPATRTGGRPRRRSVSRRTRLIAWLFMVPLIVVNVTVILWPGAQSVYYSFTDWSGIGTGNWIGFGNYTRMLHDEEFISALKHNLVWTVVSLIAPMLLALLGAYLLSRVRRFQVLFRLAYFIPYTVATVVSAAVWENLLSPDSGLGNLLGVNFLGDQDLALGTVAGVNTWAFWGFLVVIFLASMQSVNPALYEAAALDGAGPFRQFVSITLPSIRPTLVFLVVQTIVWSFLAFDFVFILTQGGPAGATDVLSTLLYRNAFSNLEAGYASAIGVVMALFTAIVVITYQVLRRVRKWEA</sequence>
<evidence type="ECO:0000313" key="11">
    <source>
        <dbReference type="Proteomes" id="UP000624325"/>
    </source>
</evidence>
<keyword evidence="3" id="KW-1003">Cell membrane</keyword>
<feature type="transmembrane region" description="Helical" evidence="7">
    <location>
        <begin position="32"/>
        <end position="54"/>
    </location>
</feature>
<protein>
    <submittedName>
        <fullName evidence="10">Sugar-binding protein</fullName>
    </submittedName>
</protein>
<name>A0ABQ4C007_9ACTN</name>
<comment type="caution">
    <text evidence="10">The sequence shown here is derived from an EMBL/GenBank/DDBJ whole genome shotgun (WGS) entry which is preliminary data.</text>
</comment>
<feature type="transmembrane region" description="Helical" evidence="7">
    <location>
        <begin position="95"/>
        <end position="116"/>
    </location>
</feature>
<feature type="domain" description="ABC transmembrane type-1" evidence="9">
    <location>
        <begin position="91"/>
        <end position="296"/>
    </location>
</feature>
<dbReference type="SUPFAM" id="SSF161098">
    <property type="entry name" value="MetI-like"/>
    <property type="match status" value="1"/>
</dbReference>
<feature type="transmembrane region" description="Helical" evidence="7">
    <location>
        <begin position="169"/>
        <end position="192"/>
    </location>
</feature>
<feature type="compositionally biased region" description="Low complexity" evidence="8">
    <location>
        <begin position="1"/>
        <end position="18"/>
    </location>
</feature>
<gene>
    <name evidence="10" type="ORF">Air01nite_21920</name>
</gene>
<dbReference type="Pfam" id="PF00528">
    <property type="entry name" value="BPD_transp_1"/>
    <property type="match status" value="1"/>
</dbReference>
<proteinExistence type="inferred from homology"/>
<dbReference type="Gene3D" id="1.10.3720.10">
    <property type="entry name" value="MetI-like"/>
    <property type="match status" value="1"/>
</dbReference>
<dbReference type="PROSITE" id="PS50928">
    <property type="entry name" value="ABC_TM1"/>
    <property type="match status" value="1"/>
</dbReference>
<feature type="region of interest" description="Disordered" evidence="8">
    <location>
        <begin position="1"/>
        <end position="25"/>
    </location>
</feature>
<dbReference type="InterPro" id="IPR051393">
    <property type="entry name" value="ABC_transporter_permease"/>
</dbReference>
<evidence type="ECO:0000256" key="7">
    <source>
        <dbReference type="RuleBase" id="RU363032"/>
    </source>
</evidence>
<evidence type="ECO:0000256" key="8">
    <source>
        <dbReference type="SAM" id="MobiDB-lite"/>
    </source>
</evidence>
<keyword evidence="4 7" id="KW-0812">Transmembrane</keyword>
<dbReference type="Proteomes" id="UP000624325">
    <property type="component" value="Unassembled WGS sequence"/>
</dbReference>
<evidence type="ECO:0000256" key="2">
    <source>
        <dbReference type="ARBA" id="ARBA00022448"/>
    </source>
</evidence>
<keyword evidence="6 7" id="KW-0472">Membrane</keyword>
<dbReference type="CDD" id="cd06261">
    <property type="entry name" value="TM_PBP2"/>
    <property type="match status" value="1"/>
</dbReference>
<organism evidence="10 11">
    <name type="scientific">Asanoa iriomotensis</name>
    <dbReference type="NCBI Taxonomy" id="234613"/>
    <lineage>
        <taxon>Bacteria</taxon>
        <taxon>Bacillati</taxon>
        <taxon>Actinomycetota</taxon>
        <taxon>Actinomycetes</taxon>
        <taxon>Micromonosporales</taxon>
        <taxon>Micromonosporaceae</taxon>
        <taxon>Asanoa</taxon>
    </lineage>
</organism>
<evidence type="ECO:0000256" key="3">
    <source>
        <dbReference type="ARBA" id="ARBA00022475"/>
    </source>
</evidence>
<evidence type="ECO:0000256" key="6">
    <source>
        <dbReference type="ARBA" id="ARBA00023136"/>
    </source>
</evidence>
<feature type="transmembrane region" description="Helical" evidence="7">
    <location>
        <begin position="228"/>
        <end position="249"/>
    </location>
</feature>
<evidence type="ECO:0000256" key="1">
    <source>
        <dbReference type="ARBA" id="ARBA00004651"/>
    </source>
</evidence>
<evidence type="ECO:0000259" key="9">
    <source>
        <dbReference type="PROSITE" id="PS50928"/>
    </source>
</evidence>
<evidence type="ECO:0000256" key="5">
    <source>
        <dbReference type="ARBA" id="ARBA00022989"/>
    </source>
</evidence>
<dbReference type="RefSeq" id="WP_203701899.1">
    <property type="nucleotide sequence ID" value="NZ_BAAALU010000012.1"/>
</dbReference>
<feature type="transmembrane region" description="Helical" evidence="7">
    <location>
        <begin position="275"/>
        <end position="299"/>
    </location>
</feature>